<name>A0ABU4F4L9_9ACTN</name>
<comment type="caution">
    <text evidence="1">The sequence shown here is derived from an EMBL/GenBank/DDBJ whole genome shotgun (WGS) entry which is preliminary data.</text>
</comment>
<organism evidence="1 2">
    <name type="scientific">Streptomyces prunicolor</name>
    <dbReference type="NCBI Taxonomy" id="67348"/>
    <lineage>
        <taxon>Bacteria</taxon>
        <taxon>Bacillati</taxon>
        <taxon>Actinomycetota</taxon>
        <taxon>Actinomycetes</taxon>
        <taxon>Kitasatosporales</taxon>
        <taxon>Streptomycetaceae</taxon>
        <taxon>Streptomyces</taxon>
    </lineage>
</organism>
<protein>
    <recommendedName>
        <fullName evidence="3">GNAT family N-acetyltransferase</fullName>
    </recommendedName>
</protein>
<dbReference type="Proteomes" id="UP001187346">
    <property type="component" value="Unassembled WGS sequence"/>
</dbReference>
<sequence length="62" mass="6792">MTDDIVLRLDRDTAEDLYEVLWLVGEHIAAGAPITEPPPEADARLARMFKSLGDSLGKGRVV</sequence>
<proteinExistence type="predicted"/>
<gene>
    <name evidence="1" type="ORF">R5A26_06210</name>
</gene>
<keyword evidence="2" id="KW-1185">Reference proteome</keyword>
<evidence type="ECO:0008006" key="3">
    <source>
        <dbReference type="Google" id="ProtNLM"/>
    </source>
</evidence>
<dbReference type="RefSeq" id="WP_019060600.1">
    <property type="nucleotide sequence ID" value="NZ_CP108676.1"/>
</dbReference>
<evidence type="ECO:0000313" key="2">
    <source>
        <dbReference type="Proteomes" id="UP001187346"/>
    </source>
</evidence>
<accession>A0ABU4F4L9</accession>
<reference evidence="1 2" key="1">
    <citation type="submission" date="2023-10" db="EMBL/GenBank/DDBJ databases">
        <title>Characterization of rhizosphere-enriched actinobacteria from wheat plants lab-grown on chernevaya soil.</title>
        <authorList>
            <person name="Tikhonova E.N."/>
            <person name="Konopkin A."/>
            <person name="Kravchenko I.K."/>
        </authorList>
    </citation>
    <scope>NUCLEOTIDE SEQUENCE [LARGE SCALE GENOMIC DNA]</scope>
    <source>
        <strain evidence="1 2">RR29</strain>
    </source>
</reference>
<dbReference type="EMBL" id="JAWMAJ010000014">
    <property type="protein sequence ID" value="MDV7215539.1"/>
    <property type="molecule type" value="Genomic_DNA"/>
</dbReference>
<evidence type="ECO:0000313" key="1">
    <source>
        <dbReference type="EMBL" id="MDV7215539.1"/>
    </source>
</evidence>